<keyword evidence="6" id="KW-1185">Reference proteome</keyword>
<feature type="domain" description="CENP-V/GFA" evidence="4">
    <location>
        <begin position="1"/>
        <end position="122"/>
    </location>
</feature>
<comment type="similarity">
    <text evidence="1">Belongs to the Gfa family.</text>
</comment>
<dbReference type="AlphaFoldDB" id="A0A7H0LGW3"/>
<dbReference type="PANTHER" id="PTHR28620:SF1">
    <property type="entry name" value="CENP-V_GFA DOMAIN-CONTAINING PROTEIN"/>
    <property type="match status" value="1"/>
</dbReference>
<evidence type="ECO:0000256" key="2">
    <source>
        <dbReference type="ARBA" id="ARBA00022723"/>
    </source>
</evidence>
<evidence type="ECO:0000259" key="4">
    <source>
        <dbReference type="PROSITE" id="PS51891"/>
    </source>
</evidence>
<evidence type="ECO:0000256" key="1">
    <source>
        <dbReference type="ARBA" id="ARBA00005495"/>
    </source>
</evidence>
<evidence type="ECO:0000313" key="6">
    <source>
        <dbReference type="Proteomes" id="UP000516148"/>
    </source>
</evidence>
<sequence length="122" mass="13407">MTGGSCHCGTVRFTVPAPPVEVTECHCSICTKLGSLCCYYPPDQFAITQGEAELSIYQWGDRLLDFRFCSRCSAMIGWRIHPGLEEECYPGRVGAKVGVNARLIDGIDARTLPRRVIDGPPD</sequence>
<name>A0A7H0LGW3_9SPHN</name>
<keyword evidence="2" id="KW-0479">Metal-binding</keyword>
<dbReference type="PANTHER" id="PTHR28620">
    <property type="entry name" value="CENTROMERE PROTEIN V"/>
    <property type="match status" value="1"/>
</dbReference>
<accession>A0A7H0LGW3</accession>
<dbReference type="SUPFAM" id="SSF51316">
    <property type="entry name" value="Mss4-like"/>
    <property type="match status" value="1"/>
</dbReference>
<dbReference type="Pfam" id="PF04828">
    <property type="entry name" value="GFA"/>
    <property type="match status" value="1"/>
</dbReference>
<evidence type="ECO:0000313" key="5">
    <source>
        <dbReference type="EMBL" id="QNQ08916.1"/>
    </source>
</evidence>
<dbReference type="Proteomes" id="UP000516148">
    <property type="component" value="Chromosome"/>
</dbReference>
<dbReference type="GO" id="GO:0046872">
    <property type="term" value="F:metal ion binding"/>
    <property type="evidence" value="ECO:0007669"/>
    <property type="project" value="UniProtKB-KW"/>
</dbReference>
<organism evidence="5 6">
    <name type="scientific">Sphingomonas alpina</name>
    <dbReference type="NCBI Taxonomy" id="653931"/>
    <lineage>
        <taxon>Bacteria</taxon>
        <taxon>Pseudomonadati</taxon>
        <taxon>Pseudomonadota</taxon>
        <taxon>Alphaproteobacteria</taxon>
        <taxon>Sphingomonadales</taxon>
        <taxon>Sphingomonadaceae</taxon>
        <taxon>Sphingomonas</taxon>
    </lineage>
</organism>
<protein>
    <submittedName>
        <fullName evidence="5">GFA family protein</fullName>
    </submittedName>
</protein>
<dbReference type="EMBL" id="CP061038">
    <property type="protein sequence ID" value="QNQ08916.1"/>
    <property type="molecule type" value="Genomic_DNA"/>
</dbReference>
<dbReference type="PROSITE" id="PS51891">
    <property type="entry name" value="CENP_V_GFA"/>
    <property type="match status" value="1"/>
</dbReference>
<gene>
    <name evidence="5" type="ORF">H3Z74_19770</name>
</gene>
<reference evidence="5 6" key="1">
    <citation type="submission" date="2020-09" db="EMBL/GenBank/DDBJ databases">
        <title>Sphingomonas sp., a new species isolated from pork steak.</title>
        <authorList>
            <person name="Heidler von Heilborn D."/>
        </authorList>
    </citation>
    <scope>NUCLEOTIDE SEQUENCE [LARGE SCALE GENOMIC DNA]</scope>
    <source>
        <strain evidence="6">S8-3T</strain>
    </source>
</reference>
<dbReference type="GO" id="GO:0016846">
    <property type="term" value="F:carbon-sulfur lyase activity"/>
    <property type="evidence" value="ECO:0007669"/>
    <property type="project" value="InterPro"/>
</dbReference>
<evidence type="ECO:0000256" key="3">
    <source>
        <dbReference type="ARBA" id="ARBA00022833"/>
    </source>
</evidence>
<dbReference type="Gene3D" id="2.170.150.70">
    <property type="match status" value="1"/>
</dbReference>
<proteinExistence type="inferred from homology"/>
<dbReference type="RefSeq" id="WP_187761242.1">
    <property type="nucleotide sequence ID" value="NZ_CP061038.1"/>
</dbReference>
<keyword evidence="3" id="KW-0862">Zinc</keyword>
<dbReference type="InterPro" id="IPR011057">
    <property type="entry name" value="Mss4-like_sf"/>
</dbReference>
<dbReference type="InterPro" id="IPR052355">
    <property type="entry name" value="CENP-V-like"/>
</dbReference>
<dbReference type="InterPro" id="IPR006913">
    <property type="entry name" value="CENP-V/GFA"/>
</dbReference>
<dbReference type="KEGG" id="spap:H3Z74_19770"/>